<reference evidence="3" key="1">
    <citation type="journal article" date="2019" name="Int. J. Syst. Evol. Microbiol.">
        <title>The Global Catalogue of Microorganisms (GCM) 10K type strain sequencing project: providing services to taxonomists for standard genome sequencing and annotation.</title>
        <authorList>
            <consortium name="The Broad Institute Genomics Platform"/>
            <consortium name="The Broad Institute Genome Sequencing Center for Infectious Disease"/>
            <person name="Wu L."/>
            <person name="Ma J."/>
        </authorList>
    </citation>
    <scope>NUCLEOTIDE SEQUENCE [LARGE SCALE GENOMIC DNA]</scope>
    <source>
        <strain evidence="3">NBRC 113072</strain>
    </source>
</reference>
<evidence type="ECO:0000313" key="2">
    <source>
        <dbReference type="EMBL" id="GMA38018.1"/>
    </source>
</evidence>
<accession>A0ABQ6IJC3</accession>
<evidence type="ECO:0000259" key="1">
    <source>
        <dbReference type="Pfam" id="PF24346"/>
    </source>
</evidence>
<feature type="domain" description="DUF7507" evidence="1">
    <location>
        <begin position="3"/>
        <end position="95"/>
    </location>
</feature>
<comment type="caution">
    <text evidence="2">The sequence shown here is derived from an EMBL/GenBank/DDBJ whole genome shotgun (WGS) entry which is preliminary data.</text>
</comment>
<protein>
    <recommendedName>
        <fullName evidence="1">DUF7507 domain-containing protein</fullName>
    </recommendedName>
</protein>
<keyword evidence="3" id="KW-1185">Reference proteome</keyword>
<proteinExistence type="predicted"/>
<name>A0ABQ6IJC3_9MICO</name>
<dbReference type="Proteomes" id="UP001157126">
    <property type="component" value="Unassembled WGS sequence"/>
</dbReference>
<evidence type="ECO:0000313" key="3">
    <source>
        <dbReference type="Proteomes" id="UP001157126"/>
    </source>
</evidence>
<dbReference type="InterPro" id="IPR055354">
    <property type="entry name" value="DUF7507"/>
</dbReference>
<organism evidence="2 3">
    <name type="scientific">Mobilicoccus caccae</name>
    <dbReference type="NCBI Taxonomy" id="1859295"/>
    <lineage>
        <taxon>Bacteria</taxon>
        <taxon>Bacillati</taxon>
        <taxon>Actinomycetota</taxon>
        <taxon>Actinomycetes</taxon>
        <taxon>Micrococcales</taxon>
        <taxon>Dermatophilaceae</taxon>
        <taxon>Mobilicoccus</taxon>
    </lineage>
</organism>
<dbReference type="RefSeq" id="WP_284302113.1">
    <property type="nucleotide sequence ID" value="NZ_BSUO01000001.1"/>
</dbReference>
<dbReference type="NCBIfam" id="TIGR01451">
    <property type="entry name" value="B_ant_repeat"/>
    <property type="match status" value="1"/>
</dbReference>
<dbReference type="Pfam" id="PF24346">
    <property type="entry name" value="DUF7507"/>
    <property type="match status" value="2"/>
</dbReference>
<dbReference type="EMBL" id="BSUO01000001">
    <property type="protein sequence ID" value="GMA38018.1"/>
    <property type="molecule type" value="Genomic_DNA"/>
</dbReference>
<sequence>MTLDKAGPAPVEDARAEQTIAYTFTVTNTGATTITDLTIDDPLLASAPSCTPTTLLPGDVASCTGTLTLTQAQVDAGSVTNLATARASTTRAGERVSVPPVTDTVTTTLRSTSGVSVTAEAGTLVDTGAAGATAGDQMPVTITVTNTGTVTLTNVRLDDPKLGLTGFVCTAGPLAPQASATCSVPAYVLTQTDVDAGEVSFAREGDGLGTER</sequence>
<feature type="domain" description="DUF7507" evidence="1">
    <location>
        <begin position="130"/>
        <end position="200"/>
    </location>
</feature>
<gene>
    <name evidence="2" type="ORF">GCM10025883_00630</name>
</gene>
<dbReference type="InterPro" id="IPR047589">
    <property type="entry name" value="DUF11_rpt"/>
</dbReference>